<proteinExistence type="predicted"/>
<dbReference type="KEGG" id="vg:62680325"/>
<dbReference type="EMBL" id="MN478374">
    <property type="protein sequence ID" value="QGH45024.1"/>
    <property type="molecule type" value="Genomic_DNA"/>
</dbReference>
<reference evidence="1 2" key="1">
    <citation type="submission" date="2019-09" db="EMBL/GenBank/DDBJ databases">
        <title>Phages that infect the bacterial plant pathogen.</title>
        <authorList>
            <person name="Lightbourn L."/>
            <person name="Amarillas L."/>
            <person name="Estrada M."/>
            <person name="Leon R."/>
            <person name="Figueroa L."/>
        </authorList>
    </citation>
    <scope>NUCLEOTIDE SEQUENCE [LARGE SCALE GENOMIC DNA]</scope>
</reference>
<name>A0A5Q2UAF2_9CAUD</name>
<dbReference type="Proteomes" id="UP000383418">
    <property type="component" value="Segment"/>
</dbReference>
<evidence type="ECO:0000313" key="2">
    <source>
        <dbReference type="Proteomes" id="UP000383418"/>
    </source>
</evidence>
<evidence type="ECO:0000313" key="1">
    <source>
        <dbReference type="EMBL" id="QGH45024.1"/>
    </source>
</evidence>
<protein>
    <submittedName>
        <fullName evidence="1">Uncharacterized protein</fullName>
    </submittedName>
</protein>
<dbReference type="RefSeq" id="YP_009997807.1">
    <property type="nucleotide sequence ID" value="NC_052977.1"/>
</dbReference>
<sequence>MRANIGYHTRSDGNNTVKLTGGSFGGAVDQATIERLVRAHFTVRVKPSGRAVFVDREGRDVSLYLTVDPDSTEAGKAALRADRLRRETVERQEHERRRDVLDALDDMSTEELAELLALRQGAKS</sequence>
<keyword evidence="2" id="KW-1185">Reference proteome</keyword>
<dbReference type="GeneID" id="62680325"/>
<organism evidence="1 2">
    <name type="scientific">Bacteriophage Phobos</name>
    <dbReference type="NCBI Taxonomy" id="2662138"/>
    <lineage>
        <taxon>Viruses</taxon>
        <taxon>Duplodnaviria</taxon>
        <taxon>Heunggongvirae</taxon>
        <taxon>Uroviricota</taxon>
        <taxon>Caudoviricetes</taxon>
        <taxon>Casjensviridae</taxon>
        <taxon>Phobosvirus</taxon>
        <taxon>Phobosvirus phobos</taxon>
    </lineage>
</organism>
<accession>A0A5Q2UAF2</accession>